<gene>
    <name evidence="1" type="ORF">Raf01_92700</name>
</gene>
<reference evidence="1" key="1">
    <citation type="submission" date="2021-01" db="EMBL/GenBank/DDBJ databases">
        <title>Whole genome shotgun sequence of Rugosimonospora africana NBRC 104875.</title>
        <authorList>
            <person name="Komaki H."/>
            <person name="Tamura T."/>
        </authorList>
    </citation>
    <scope>NUCLEOTIDE SEQUENCE</scope>
    <source>
        <strain evidence="1">NBRC 104875</strain>
    </source>
</reference>
<dbReference type="NCBIfam" id="NF046112">
    <property type="entry name" value="MSMEG_6209_Nter"/>
    <property type="match status" value="1"/>
</dbReference>
<protein>
    <submittedName>
        <fullName evidence="1">Uncharacterized protein</fullName>
    </submittedName>
</protein>
<dbReference type="EMBL" id="BONZ01000116">
    <property type="protein sequence ID" value="GIH21098.1"/>
    <property type="molecule type" value="Genomic_DNA"/>
</dbReference>
<name>A0A8J3R3L0_9ACTN</name>
<evidence type="ECO:0000313" key="1">
    <source>
        <dbReference type="EMBL" id="GIH21098.1"/>
    </source>
</evidence>
<dbReference type="Proteomes" id="UP000642748">
    <property type="component" value="Unassembled WGS sequence"/>
</dbReference>
<dbReference type="AlphaFoldDB" id="A0A8J3R3L0"/>
<comment type="caution">
    <text evidence="1">The sequence shown here is derived from an EMBL/GenBank/DDBJ whole genome shotgun (WGS) entry which is preliminary data.</text>
</comment>
<sequence length="81" mass="8807">MTTTLSGRRPAVSDEGRYERLAIARVTETLCAQFAGRVPPAAVKAAVAEAHGHFEAARVREFVPVLVERSARRRLAMTVSS</sequence>
<accession>A0A8J3R3L0</accession>
<dbReference type="RefSeq" id="WP_203924501.1">
    <property type="nucleotide sequence ID" value="NZ_BONZ01000116.1"/>
</dbReference>
<dbReference type="Gene3D" id="1.10.8.1060">
    <property type="entry name" value="Corynebacterium glutamicum thioredoxin-dependent arsenate reductase, N-terminal domain"/>
    <property type="match status" value="1"/>
</dbReference>
<keyword evidence="2" id="KW-1185">Reference proteome</keyword>
<proteinExistence type="predicted"/>
<organism evidence="1 2">
    <name type="scientific">Rugosimonospora africana</name>
    <dbReference type="NCBI Taxonomy" id="556532"/>
    <lineage>
        <taxon>Bacteria</taxon>
        <taxon>Bacillati</taxon>
        <taxon>Actinomycetota</taxon>
        <taxon>Actinomycetes</taxon>
        <taxon>Micromonosporales</taxon>
        <taxon>Micromonosporaceae</taxon>
        <taxon>Rugosimonospora</taxon>
    </lineage>
</organism>
<evidence type="ECO:0000313" key="2">
    <source>
        <dbReference type="Proteomes" id="UP000642748"/>
    </source>
</evidence>